<feature type="region of interest" description="Disordered" evidence="1">
    <location>
        <begin position="364"/>
        <end position="386"/>
    </location>
</feature>
<evidence type="ECO:0000256" key="1">
    <source>
        <dbReference type="SAM" id="MobiDB-lite"/>
    </source>
</evidence>
<dbReference type="AlphaFoldDB" id="A0A6A5TPQ0"/>
<keyword evidence="3" id="KW-1185">Reference proteome</keyword>
<protein>
    <submittedName>
        <fullName evidence="2">Uncharacterized protein</fullName>
    </submittedName>
</protein>
<feature type="region of interest" description="Disordered" evidence="1">
    <location>
        <begin position="135"/>
        <end position="178"/>
    </location>
</feature>
<proteinExistence type="predicted"/>
<gene>
    <name evidence="2" type="ORF">CC80DRAFT_595329</name>
</gene>
<feature type="compositionally biased region" description="Basic and acidic residues" evidence="1">
    <location>
        <begin position="148"/>
        <end position="159"/>
    </location>
</feature>
<evidence type="ECO:0000313" key="2">
    <source>
        <dbReference type="EMBL" id="KAF1954204.1"/>
    </source>
</evidence>
<name>A0A6A5TPQ0_9PLEO</name>
<organism evidence="2 3">
    <name type="scientific">Byssothecium circinans</name>
    <dbReference type="NCBI Taxonomy" id="147558"/>
    <lineage>
        <taxon>Eukaryota</taxon>
        <taxon>Fungi</taxon>
        <taxon>Dikarya</taxon>
        <taxon>Ascomycota</taxon>
        <taxon>Pezizomycotina</taxon>
        <taxon>Dothideomycetes</taxon>
        <taxon>Pleosporomycetidae</taxon>
        <taxon>Pleosporales</taxon>
        <taxon>Massarineae</taxon>
        <taxon>Massarinaceae</taxon>
        <taxon>Byssothecium</taxon>
    </lineage>
</organism>
<accession>A0A6A5TPQ0</accession>
<dbReference type="EMBL" id="ML977000">
    <property type="protein sequence ID" value="KAF1954204.1"/>
    <property type="molecule type" value="Genomic_DNA"/>
</dbReference>
<dbReference type="Proteomes" id="UP000800035">
    <property type="component" value="Unassembled WGS sequence"/>
</dbReference>
<sequence>MSPETIKVPSVTDVKVFCDIKNFVEATNPNMIQLLEMLERVDPQTPEEQKKWQRECIEGLYWVLGERRHILDNHGAHVQESVEVLKDGMECLVQRVCRGYERFLGTEKIRAIRKHYGMEDDWREIDGEEITVPDMMEGDWYGDNETTVPDKDEREKADSDAESLNDSISEGEWSDMQRTEATTDYDRIKKCVGYIKECAGHIIQERERLHAVHLRNRTEPVNHFLQEMDEGKAAPIPNRSVELIIDSMITWLLNGRKKIGESILEDLEESILEDLEESMMETSWVEFDRYMQGQRGQVVQELLECREMRRKMKRTVEDFRCFLSMPDEDMIPSTPPLSLSLPKHLHQPTSSALPSRFQLAGRYSPFPTKPPSHKRPAMSSTPEPSPTTMTMFFPPPKPSLAELLASKLTKIYGPIRDLHDAIMPVQNFHRETMRCYTILNEKEINLPFVREALINGLKDAKAEYFQEILQSCHGK</sequence>
<evidence type="ECO:0000313" key="3">
    <source>
        <dbReference type="Proteomes" id="UP000800035"/>
    </source>
</evidence>
<feature type="compositionally biased region" description="Low complexity" evidence="1">
    <location>
        <begin position="377"/>
        <end position="386"/>
    </location>
</feature>
<reference evidence="2" key="1">
    <citation type="journal article" date="2020" name="Stud. Mycol.">
        <title>101 Dothideomycetes genomes: a test case for predicting lifestyles and emergence of pathogens.</title>
        <authorList>
            <person name="Haridas S."/>
            <person name="Albert R."/>
            <person name="Binder M."/>
            <person name="Bloem J."/>
            <person name="Labutti K."/>
            <person name="Salamov A."/>
            <person name="Andreopoulos B."/>
            <person name="Baker S."/>
            <person name="Barry K."/>
            <person name="Bills G."/>
            <person name="Bluhm B."/>
            <person name="Cannon C."/>
            <person name="Castanera R."/>
            <person name="Culley D."/>
            <person name="Daum C."/>
            <person name="Ezra D."/>
            <person name="Gonzalez J."/>
            <person name="Henrissat B."/>
            <person name="Kuo A."/>
            <person name="Liang C."/>
            <person name="Lipzen A."/>
            <person name="Lutzoni F."/>
            <person name="Magnuson J."/>
            <person name="Mondo S."/>
            <person name="Nolan M."/>
            <person name="Ohm R."/>
            <person name="Pangilinan J."/>
            <person name="Park H.-J."/>
            <person name="Ramirez L."/>
            <person name="Alfaro M."/>
            <person name="Sun H."/>
            <person name="Tritt A."/>
            <person name="Yoshinaga Y."/>
            <person name="Zwiers L.-H."/>
            <person name="Turgeon B."/>
            <person name="Goodwin S."/>
            <person name="Spatafora J."/>
            <person name="Crous P."/>
            <person name="Grigoriev I."/>
        </authorList>
    </citation>
    <scope>NUCLEOTIDE SEQUENCE</scope>
    <source>
        <strain evidence="2">CBS 675.92</strain>
    </source>
</reference>